<dbReference type="AlphaFoldDB" id="A0A8S3Y4K9"/>
<accession>A0A8S3Y4K9</accession>
<keyword evidence="2" id="KW-1185">Reference proteome</keyword>
<evidence type="ECO:0000313" key="2">
    <source>
        <dbReference type="Proteomes" id="UP000691718"/>
    </source>
</evidence>
<dbReference type="OrthoDB" id="6159421at2759"/>
<dbReference type="PANTHER" id="PTHR37162">
    <property type="entry name" value="HAT FAMILY DIMERISATION DOMAINCONTAINING PROTEIN-RELATED"/>
    <property type="match status" value="1"/>
</dbReference>
<reference evidence="1" key="1">
    <citation type="submission" date="2021-04" db="EMBL/GenBank/DDBJ databases">
        <authorList>
            <person name="Tunstrom K."/>
        </authorList>
    </citation>
    <scope>NUCLEOTIDE SEQUENCE</scope>
</reference>
<dbReference type="PANTHER" id="PTHR37162:SF1">
    <property type="entry name" value="BED-TYPE DOMAIN-CONTAINING PROTEIN"/>
    <property type="match status" value="1"/>
</dbReference>
<evidence type="ECO:0000313" key="1">
    <source>
        <dbReference type="EMBL" id="CAG5053471.1"/>
    </source>
</evidence>
<protein>
    <submittedName>
        <fullName evidence="1">(apollo) hypothetical protein</fullName>
    </submittedName>
</protein>
<organism evidence="1 2">
    <name type="scientific">Parnassius apollo</name>
    <name type="common">Apollo butterfly</name>
    <name type="synonym">Papilio apollo</name>
    <dbReference type="NCBI Taxonomy" id="110799"/>
    <lineage>
        <taxon>Eukaryota</taxon>
        <taxon>Metazoa</taxon>
        <taxon>Ecdysozoa</taxon>
        <taxon>Arthropoda</taxon>
        <taxon>Hexapoda</taxon>
        <taxon>Insecta</taxon>
        <taxon>Pterygota</taxon>
        <taxon>Neoptera</taxon>
        <taxon>Endopterygota</taxon>
        <taxon>Lepidoptera</taxon>
        <taxon>Glossata</taxon>
        <taxon>Ditrysia</taxon>
        <taxon>Papilionoidea</taxon>
        <taxon>Papilionidae</taxon>
        <taxon>Parnassiinae</taxon>
        <taxon>Parnassini</taxon>
        <taxon>Parnassius</taxon>
        <taxon>Parnassius</taxon>
    </lineage>
</organism>
<dbReference type="EMBL" id="CAJQZP010001546">
    <property type="protein sequence ID" value="CAG5053471.1"/>
    <property type="molecule type" value="Genomic_DNA"/>
</dbReference>
<name>A0A8S3Y4K9_PARAO</name>
<sequence>MTSNSDSDTPVTPKKAKTTKVLQKYKPEWEKQYNWITSDPQNKSNAKCITCGVNFTISSAGIGQIKQHQNNQKHKMKTEMKKTSGALQNFLTSDTKSRCQGSSDDENIIAAELALTFHIVKHNLSYNSMDCLNKLNKIVFVDSKIASKIRLARTKMEALVTKC</sequence>
<comment type="caution">
    <text evidence="1">The sequence shown here is derived from an EMBL/GenBank/DDBJ whole genome shotgun (WGS) entry which is preliminary data.</text>
</comment>
<proteinExistence type="predicted"/>
<gene>
    <name evidence="1" type="ORF">PAPOLLO_LOCUS25650</name>
</gene>
<dbReference type="Proteomes" id="UP000691718">
    <property type="component" value="Unassembled WGS sequence"/>
</dbReference>